<dbReference type="Proteomes" id="UP001595607">
    <property type="component" value="Unassembled WGS sequence"/>
</dbReference>
<name>A0ABV7MEZ2_9PROT</name>
<evidence type="ECO:0000256" key="1">
    <source>
        <dbReference type="ARBA" id="ARBA00005534"/>
    </source>
</evidence>
<dbReference type="InterPro" id="IPR001602">
    <property type="entry name" value="UPF0047_YjbQ-like"/>
</dbReference>
<dbReference type="InterPro" id="IPR035917">
    <property type="entry name" value="YjbQ-like_sf"/>
</dbReference>
<dbReference type="EMBL" id="JBHRVA010000003">
    <property type="protein sequence ID" value="MFC3303608.1"/>
    <property type="molecule type" value="Genomic_DNA"/>
</dbReference>
<dbReference type="PANTHER" id="PTHR30615:SF8">
    <property type="entry name" value="UPF0047 PROTEIN C4A8.02C"/>
    <property type="match status" value="1"/>
</dbReference>
<dbReference type="SUPFAM" id="SSF111038">
    <property type="entry name" value="YjbQ-like"/>
    <property type="match status" value="1"/>
</dbReference>
<evidence type="ECO:0000313" key="2">
    <source>
        <dbReference type="EMBL" id="MFC3303608.1"/>
    </source>
</evidence>
<dbReference type="RefSeq" id="WP_189576319.1">
    <property type="nucleotide sequence ID" value="NZ_BMXU01000002.1"/>
</dbReference>
<dbReference type="Pfam" id="PF01894">
    <property type="entry name" value="YjbQ"/>
    <property type="match status" value="1"/>
</dbReference>
<sequence>MHQSLGELTIRTGGRGFIDVTPALGDWLRAEGAGDGLLTILLRHTSASLVIQENADPDVLSDLTDALDGLAPEHGGYRHSAEGPDDMPAHIKAALTSPTLSIPVAGGRLALGTWQAVYIAEHRTRPHSRRLALHFFGEKR</sequence>
<dbReference type="Gene3D" id="2.60.120.460">
    <property type="entry name" value="YjbQ-like"/>
    <property type="match status" value="1"/>
</dbReference>
<evidence type="ECO:0000313" key="3">
    <source>
        <dbReference type="Proteomes" id="UP001595607"/>
    </source>
</evidence>
<comment type="similarity">
    <text evidence="1">Belongs to the UPF0047 family.</text>
</comment>
<proteinExistence type="inferred from homology"/>
<dbReference type="PIRSF" id="PIRSF004681">
    <property type="entry name" value="UCP004681"/>
    <property type="match status" value="1"/>
</dbReference>
<keyword evidence="3" id="KW-1185">Reference proteome</keyword>
<organism evidence="2 3">
    <name type="scientific">Parvularcula lutaonensis</name>
    <dbReference type="NCBI Taxonomy" id="491923"/>
    <lineage>
        <taxon>Bacteria</taxon>
        <taxon>Pseudomonadati</taxon>
        <taxon>Pseudomonadota</taxon>
        <taxon>Alphaproteobacteria</taxon>
        <taxon>Parvularculales</taxon>
        <taxon>Parvularculaceae</taxon>
        <taxon>Parvularcula</taxon>
    </lineage>
</organism>
<gene>
    <name evidence="2" type="ORF">ACFONP_12795</name>
</gene>
<dbReference type="PANTHER" id="PTHR30615">
    <property type="entry name" value="UNCHARACTERIZED PROTEIN YJBQ-RELATED"/>
    <property type="match status" value="1"/>
</dbReference>
<accession>A0ABV7MEZ2</accession>
<dbReference type="NCBIfam" id="TIGR00149">
    <property type="entry name" value="TIGR00149_YjbQ"/>
    <property type="match status" value="1"/>
</dbReference>
<reference evidence="3" key="1">
    <citation type="journal article" date="2019" name="Int. J. Syst. Evol. Microbiol.">
        <title>The Global Catalogue of Microorganisms (GCM) 10K type strain sequencing project: providing services to taxonomists for standard genome sequencing and annotation.</title>
        <authorList>
            <consortium name="The Broad Institute Genomics Platform"/>
            <consortium name="The Broad Institute Genome Sequencing Center for Infectious Disease"/>
            <person name="Wu L."/>
            <person name="Ma J."/>
        </authorList>
    </citation>
    <scope>NUCLEOTIDE SEQUENCE [LARGE SCALE GENOMIC DNA]</scope>
    <source>
        <strain evidence="3">KCTC 22245</strain>
    </source>
</reference>
<comment type="caution">
    <text evidence="2">The sequence shown here is derived from an EMBL/GenBank/DDBJ whole genome shotgun (WGS) entry which is preliminary data.</text>
</comment>
<protein>
    <submittedName>
        <fullName evidence="2">Secondary thiamine-phosphate synthase enzyme YjbQ</fullName>
    </submittedName>
</protein>